<evidence type="ECO:0000313" key="3">
    <source>
        <dbReference type="Proteomes" id="UP000051677"/>
    </source>
</evidence>
<feature type="region of interest" description="Disordered" evidence="1">
    <location>
        <begin position="198"/>
        <end position="228"/>
    </location>
</feature>
<sequence length="228" mass="24680">MLQRNPRRVLHRAQAHAAAWWQRGPTRLRQRRQLLVCTLPAATVLLALAAEITRTMLAGQAALTDYNRHDLDALRADVATLSQFNIVDPAQVSFIAADLAVLEGRLEDAEHHFTAALAHDGGPASCPVRVNLELLRETRGDLAAATSHTAQAEQFYTTALQTISAAPPGCFTDNTDPNPDRREIRANAAARVTDKINTLHMPAPPPAPVQTLTPQPPPTSLTPTTVPP</sequence>
<evidence type="ECO:0000313" key="2">
    <source>
        <dbReference type="EMBL" id="KQH79838.1"/>
    </source>
</evidence>
<reference evidence="2 3" key="1">
    <citation type="submission" date="2015-10" db="EMBL/GenBank/DDBJ databases">
        <title>Mycobacterium gordonae draft genome assembly.</title>
        <authorList>
            <person name="Ustinova V."/>
            <person name="Smirnova T."/>
            <person name="Blagodatskikh K."/>
            <person name="Varlamov D."/>
            <person name="Larionova E."/>
            <person name="Chernousova L."/>
        </authorList>
    </citation>
    <scope>NUCLEOTIDE SEQUENCE [LARGE SCALE GENOMIC DNA]</scope>
    <source>
        <strain evidence="2 3">CTRI 14-8773</strain>
    </source>
</reference>
<evidence type="ECO:0008006" key="4">
    <source>
        <dbReference type="Google" id="ProtNLM"/>
    </source>
</evidence>
<dbReference type="EMBL" id="LKTM01000063">
    <property type="protein sequence ID" value="KQH79838.1"/>
    <property type="molecule type" value="Genomic_DNA"/>
</dbReference>
<organism evidence="2 3">
    <name type="scientific">Mycobacterium gordonae</name>
    <dbReference type="NCBI Taxonomy" id="1778"/>
    <lineage>
        <taxon>Bacteria</taxon>
        <taxon>Bacillati</taxon>
        <taxon>Actinomycetota</taxon>
        <taxon>Actinomycetes</taxon>
        <taxon>Mycobacteriales</taxon>
        <taxon>Mycobacteriaceae</taxon>
        <taxon>Mycobacterium</taxon>
    </lineage>
</organism>
<comment type="caution">
    <text evidence="2">The sequence shown here is derived from an EMBL/GenBank/DDBJ whole genome shotgun (WGS) entry which is preliminary data.</text>
</comment>
<dbReference type="Proteomes" id="UP000051677">
    <property type="component" value="Unassembled WGS sequence"/>
</dbReference>
<dbReference type="AlphaFoldDB" id="A0A0Q2R6Z4"/>
<protein>
    <recommendedName>
        <fullName evidence="4">Tetratricopeptide repeat protein</fullName>
    </recommendedName>
</protein>
<feature type="compositionally biased region" description="Pro residues" evidence="1">
    <location>
        <begin position="202"/>
        <end position="228"/>
    </location>
</feature>
<proteinExistence type="predicted"/>
<name>A0A0Q2R6Z4_MYCGO</name>
<feature type="non-terminal residue" evidence="2">
    <location>
        <position position="228"/>
    </location>
</feature>
<accession>A0A0Q2R6Z4</accession>
<evidence type="ECO:0000256" key="1">
    <source>
        <dbReference type="SAM" id="MobiDB-lite"/>
    </source>
</evidence>
<gene>
    <name evidence="2" type="ORF">AO501_10600</name>
</gene>